<sequence>MRISIGQIIVVIIILFLLFGDLQSAKKGLLNVTKQINKIFQEKNRKKGT</sequence>
<geneLocation type="mitochondrion" evidence="1"/>
<gene>
    <name evidence="1" type="primary">tatAE</name>
    <name evidence="1" type="ORF">CP953_m14</name>
</gene>
<dbReference type="RefSeq" id="YP_009495564.1">
    <property type="nucleotide sequence ID" value="NC_037990.1"/>
</dbReference>
<proteinExistence type="predicted"/>
<accession>A0A2U9GIV5</accession>
<protein>
    <submittedName>
        <fullName evidence="1">TatAE</fullName>
    </submittedName>
</protein>
<dbReference type="EMBL" id="MG182051">
    <property type="protein sequence ID" value="AWQ64294.1"/>
    <property type="molecule type" value="Genomic_DNA"/>
</dbReference>
<organism evidence="1">
    <name type="scientific">Nitzschia sp.</name>
    <name type="common">in: diatoms</name>
    <dbReference type="NCBI Taxonomy" id="1884248"/>
    <lineage>
        <taxon>Eukaryota</taxon>
        <taxon>Sar</taxon>
        <taxon>Stramenopiles</taxon>
        <taxon>Ochrophyta</taxon>
        <taxon>Bacillariophyta</taxon>
        <taxon>Bacillariophyceae</taxon>
        <taxon>Bacillariophycidae</taxon>
        <taxon>Bacillariales</taxon>
        <taxon>Bacillariaceae</taxon>
        <taxon>Nitzschia</taxon>
    </lineage>
</organism>
<dbReference type="GeneID" id="36957577"/>
<evidence type="ECO:0000313" key="1">
    <source>
        <dbReference type="EMBL" id="AWQ64294.1"/>
    </source>
</evidence>
<reference evidence="1" key="1">
    <citation type="journal article" date="2018" name="Genome Biol. Evol.">
        <title>Recurrent loss, horizontal transfer, and the obscure origins of mitochondrial introns in diatoms (Bacillariophyta).</title>
        <authorList>
            <person name="Guillory W.X."/>
            <person name="Onyshchenko A."/>
            <person name="Ruck E.C."/>
            <person name="Parks M."/>
            <person name="Nakov T."/>
            <person name="Wickett N.J."/>
            <person name="Alverson A.J."/>
        </authorList>
    </citation>
    <scope>NUCLEOTIDE SEQUENCE</scope>
    <source>
        <strain evidence="1">4</strain>
    </source>
</reference>
<keyword evidence="1" id="KW-0496">Mitochondrion</keyword>
<dbReference type="AlphaFoldDB" id="A0A2U9GIV5"/>
<name>A0A2U9GIV5_9STRA</name>